<dbReference type="PRINTS" id="PR00080">
    <property type="entry name" value="SDRFAMILY"/>
</dbReference>
<evidence type="ECO:0000256" key="3">
    <source>
        <dbReference type="RuleBase" id="RU000363"/>
    </source>
</evidence>
<evidence type="ECO:0000313" key="5">
    <source>
        <dbReference type="Proteomes" id="UP001165575"/>
    </source>
</evidence>
<dbReference type="PRINTS" id="PR00081">
    <property type="entry name" value="GDHRDH"/>
</dbReference>
<organism evidence="4 5">
    <name type="scientific">Bombella pollinis</name>
    <dbReference type="NCBI Taxonomy" id="2967337"/>
    <lineage>
        <taxon>Bacteria</taxon>
        <taxon>Pseudomonadati</taxon>
        <taxon>Pseudomonadota</taxon>
        <taxon>Alphaproteobacteria</taxon>
        <taxon>Acetobacterales</taxon>
        <taxon>Acetobacteraceae</taxon>
        <taxon>Bombella</taxon>
    </lineage>
</organism>
<gene>
    <name evidence="4" type="ORF">NQF89_08075</name>
</gene>
<evidence type="ECO:0000256" key="2">
    <source>
        <dbReference type="ARBA" id="ARBA00023002"/>
    </source>
</evidence>
<dbReference type="InterPro" id="IPR002347">
    <property type="entry name" value="SDR_fam"/>
</dbReference>
<keyword evidence="5" id="KW-1185">Reference proteome</keyword>
<dbReference type="PANTHER" id="PTHR42901:SF1">
    <property type="entry name" value="ALCOHOL DEHYDROGENASE"/>
    <property type="match status" value="1"/>
</dbReference>
<accession>A0ABT3WMV8</accession>
<sequence length="253" mass="26998">MSPSQIILVTGATAGFGRTIATRLVKEGHRVIGTGRRGERLAALHKELGAHFLPLTLDMQDHAALRALPDSLPEEWRAIDVLINNAGLALGVTPAQESSIEDWETMIGTNISGLVGITHAILPGMVARNRGYIISIGSTAGHYAYRGGNVYGATKAFVAQFMKNLRTDLLGTALRSTTIEPGLVGGSEFSNVRLRDDAKARAVYENATPLMPADIAETVSWLINLPAHMNVNHLEIMPVCQASGGLAVIKKEG</sequence>
<evidence type="ECO:0000256" key="1">
    <source>
        <dbReference type="ARBA" id="ARBA00006484"/>
    </source>
</evidence>
<dbReference type="EMBL" id="JANIDX010000007">
    <property type="protein sequence ID" value="MCX5620376.1"/>
    <property type="molecule type" value="Genomic_DNA"/>
</dbReference>
<reference evidence="4 5" key="1">
    <citation type="submission" date="2022-07" db="EMBL/GenBank/DDBJ databases">
        <title>Bombella genomes.</title>
        <authorList>
            <person name="Harer L."/>
            <person name="Styblova S."/>
            <person name="Ehrmann M."/>
        </authorList>
    </citation>
    <scope>NUCLEOTIDE SEQUENCE [LARGE SCALE GENOMIC DNA]</scope>
    <source>
        <strain evidence="4 5">TMW 2.2556</strain>
    </source>
</reference>
<dbReference type="RefSeq" id="WP_155573857.1">
    <property type="nucleotide sequence ID" value="NZ_JANIDX010000007.1"/>
</dbReference>
<dbReference type="Gene3D" id="3.40.50.720">
    <property type="entry name" value="NAD(P)-binding Rossmann-like Domain"/>
    <property type="match status" value="1"/>
</dbReference>
<proteinExistence type="inferred from homology"/>
<dbReference type="Proteomes" id="UP001165575">
    <property type="component" value="Unassembled WGS sequence"/>
</dbReference>
<dbReference type="PROSITE" id="PS00061">
    <property type="entry name" value="ADH_SHORT"/>
    <property type="match status" value="1"/>
</dbReference>
<name>A0ABT3WMV8_9PROT</name>
<protein>
    <submittedName>
        <fullName evidence="4">SDR family NAD(P)-dependent oxidoreductase</fullName>
    </submittedName>
</protein>
<dbReference type="InterPro" id="IPR036291">
    <property type="entry name" value="NAD(P)-bd_dom_sf"/>
</dbReference>
<evidence type="ECO:0000313" key="4">
    <source>
        <dbReference type="EMBL" id="MCX5620376.1"/>
    </source>
</evidence>
<dbReference type="SUPFAM" id="SSF51735">
    <property type="entry name" value="NAD(P)-binding Rossmann-fold domains"/>
    <property type="match status" value="1"/>
</dbReference>
<comment type="similarity">
    <text evidence="1 3">Belongs to the short-chain dehydrogenases/reductases (SDR) family.</text>
</comment>
<keyword evidence="2" id="KW-0560">Oxidoreductase</keyword>
<dbReference type="InterPro" id="IPR020904">
    <property type="entry name" value="Sc_DH/Rdtase_CS"/>
</dbReference>
<comment type="caution">
    <text evidence="4">The sequence shown here is derived from an EMBL/GenBank/DDBJ whole genome shotgun (WGS) entry which is preliminary data.</text>
</comment>
<dbReference type="PANTHER" id="PTHR42901">
    <property type="entry name" value="ALCOHOL DEHYDROGENASE"/>
    <property type="match status" value="1"/>
</dbReference>
<dbReference type="Pfam" id="PF00106">
    <property type="entry name" value="adh_short"/>
    <property type="match status" value="1"/>
</dbReference>